<dbReference type="PANTHER" id="PTHR30027">
    <property type="entry name" value="RIBOSOMAL RNA SMALL SUBUNIT METHYLTRANSFERASE E"/>
    <property type="match status" value="1"/>
</dbReference>
<evidence type="ECO:0000256" key="9">
    <source>
        <dbReference type="ARBA" id="ARBA00022691"/>
    </source>
</evidence>
<evidence type="ECO:0000256" key="1">
    <source>
        <dbReference type="ARBA" id="ARBA00004496"/>
    </source>
</evidence>
<evidence type="ECO:0000256" key="11">
    <source>
        <dbReference type="ARBA" id="ARBA00047944"/>
    </source>
</evidence>
<dbReference type="CDD" id="cd18084">
    <property type="entry name" value="RsmE-like"/>
    <property type="match status" value="1"/>
</dbReference>
<sequence length="264" mass="29452">MSLYRFYVEGCSDASYKIYISGKDYNHIKNVLRLRPGEEIIISDGTSRDYHCKIADFTEDESVAAEIIDITDNATELPAEITLFQGMPKADKFEHIIQKTVELGVHEIYPVMMKRCVVKMDTNGNDNKKEAKKLQRFNSIAEAAAKQSQRGIIPEVKNFISFKEALTLAGDMDVILVPYESAEGMDYARGIIEDIRKLCDSDSKVCDHKPRVAVFIGPEGGFAPEEIESATEKGGKIISLGNRILRTETAGPTVMSILGFMLDR</sequence>
<dbReference type="PIRSF" id="PIRSF015601">
    <property type="entry name" value="MTase_slr0722"/>
    <property type="match status" value="1"/>
</dbReference>
<evidence type="ECO:0000259" key="13">
    <source>
        <dbReference type="Pfam" id="PF04452"/>
    </source>
</evidence>
<dbReference type="InterPro" id="IPR006700">
    <property type="entry name" value="RsmE"/>
</dbReference>
<proteinExistence type="inferred from homology"/>
<dbReference type="Pfam" id="PF20260">
    <property type="entry name" value="PUA_4"/>
    <property type="match status" value="1"/>
</dbReference>
<keyword evidence="8 12" id="KW-0808">Transferase</keyword>
<evidence type="ECO:0000259" key="14">
    <source>
        <dbReference type="Pfam" id="PF20260"/>
    </source>
</evidence>
<gene>
    <name evidence="15" type="ORF">SAMN02745110_00879</name>
</gene>
<dbReference type="InterPro" id="IPR029026">
    <property type="entry name" value="tRNA_m1G_MTases_N"/>
</dbReference>
<dbReference type="RefSeq" id="WP_078786736.1">
    <property type="nucleotide sequence ID" value="NZ_FMTO01000004.1"/>
</dbReference>
<evidence type="ECO:0000313" key="15">
    <source>
        <dbReference type="EMBL" id="SJZ56980.1"/>
    </source>
</evidence>
<comment type="subcellular location">
    <subcellularLocation>
        <location evidence="1 12">Cytoplasm</location>
    </subcellularLocation>
</comment>
<dbReference type="SUPFAM" id="SSF75217">
    <property type="entry name" value="alpha/beta knot"/>
    <property type="match status" value="1"/>
</dbReference>
<comment type="similarity">
    <text evidence="2 12">Belongs to the RNA methyltransferase RsmE family.</text>
</comment>
<keyword evidence="6 12" id="KW-0698">rRNA processing</keyword>
<dbReference type="EC" id="2.1.1.193" evidence="3 12"/>
<dbReference type="GO" id="GO:0070475">
    <property type="term" value="P:rRNA base methylation"/>
    <property type="evidence" value="ECO:0007669"/>
    <property type="project" value="TreeGrafter"/>
</dbReference>
<evidence type="ECO:0000256" key="12">
    <source>
        <dbReference type="PIRNR" id="PIRNR015601"/>
    </source>
</evidence>
<comment type="function">
    <text evidence="10 12">Specifically methylates the N3 position of the uracil ring of uridine 1498 (m3U1498) in 16S rRNA. Acts on the fully assembled 30S ribosomal subunit.</text>
</comment>
<dbReference type="Gene3D" id="3.40.1280.10">
    <property type="match status" value="1"/>
</dbReference>
<dbReference type="OrthoDB" id="9815641at2"/>
<dbReference type="NCBIfam" id="TIGR00046">
    <property type="entry name" value="RsmE family RNA methyltransferase"/>
    <property type="match status" value="1"/>
</dbReference>
<feature type="domain" description="Ribosomal RNA small subunit methyltransferase E methyltransferase" evidence="13">
    <location>
        <begin position="76"/>
        <end position="258"/>
    </location>
</feature>
<evidence type="ECO:0000313" key="16">
    <source>
        <dbReference type="Proteomes" id="UP000189857"/>
    </source>
</evidence>
<feature type="domain" description="Ribosomal RNA small subunit methyltransferase E PUA-like" evidence="14">
    <location>
        <begin position="20"/>
        <end position="57"/>
    </location>
</feature>
<organism evidence="15 16">
    <name type="scientific">Eubacterium ruminantium</name>
    <dbReference type="NCBI Taxonomy" id="42322"/>
    <lineage>
        <taxon>Bacteria</taxon>
        <taxon>Bacillati</taxon>
        <taxon>Bacillota</taxon>
        <taxon>Clostridia</taxon>
        <taxon>Eubacteriales</taxon>
        <taxon>Eubacteriaceae</taxon>
        <taxon>Eubacterium</taxon>
    </lineage>
</organism>
<evidence type="ECO:0000256" key="4">
    <source>
        <dbReference type="ARBA" id="ARBA00013673"/>
    </source>
</evidence>
<evidence type="ECO:0000256" key="7">
    <source>
        <dbReference type="ARBA" id="ARBA00022603"/>
    </source>
</evidence>
<dbReference type="Proteomes" id="UP000189857">
    <property type="component" value="Unassembled WGS sequence"/>
</dbReference>
<evidence type="ECO:0000256" key="6">
    <source>
        <dbReference type="ARBA" id="ARBA00022552"/>
    </source>
</evidence>
<dbReference type="SUPFAM" id="SSF88697">
    <property type="entry name" value="PUA domain-like"/>
    <property type="match status" value="1"/>
</dbReference>
<comment type="catalytic activity">
    <reaction evidence="11 12">
        <text>uridine(1498) in 16S rRNA + S-adenosyl-L-methionine = N(3)-methyluridine(1498) in 16S rRNA + S-adenosyl-L-homocysteine + H(+)</text>
        <dbReference type="Rhea" id="RHEA:42920"/>
        <dbReference type="Rhea" id="RHEA-COMP:10283"/>
        <dbReference type="Rhea" id="RHEA-COMP:10284"/>
        <dbReference type="ChEBI" id="CHEBI:15378"/>
        <dbReference type="ChEBI" id="CHEBI:57856"/>
        <dbReference type="ChEBI" id="CHEBI:59789"/>
        <dbReference type="ChEBI" id="CHEBI:65315"/>
        <dbReference type="ChEBI" id="CHEBI:74502"/>
        <dbReference type="EC" id="2.1.1.193"/>
    </reaction>
</comment>
<evidence type="ECO:0000256" key="2">
    <source>
        <dbReference type="ARBA" id="ARBA00005528"/>
    </source>
</evidence>
<dbReference type="GO" id="GO:0005737">
    <property type="term" value="C:cytoplasm"/>
    <property type="evidence" value="ECO:0007669"/>
    <property type="project" value="UniProtKB-SubCell"/>
</dbReference>
<protein>
    <recommendedName>
        <fullName evidence="4 12">Ribosomal RNA small subunit methyltransferase E</fullName>
        <ecNumber evidence="3 12">2.1.1.193</ecNumber>
    </recommendedName>
</protein>
<dbReference type="InterPro" id="IPR029028">
    <property type="entry name" value="Alpha/beta_knot_MTases"/>
</dbReference>
<dbReference type="InterPro" id="IPR046887">
    <property type="entry name" value="RsmE_PUA-like"/>
</dbReference>
<dbReference type="Gene3D" id="2.40.240.20">
    <property type="entry name" value="Hypothetical PUA domain-like, domain 1"/>
    <property type="match status" value="1"/>
</dbReference>
<keyword evidence="16" id="KW-1185">Reference proteome</keyword>
<dbReference type="InterPro" id="IPR015947">
    <property type="entry name" value="PUA-like_sf"/>
</dbReference>
<keyword evidence="5 12" id="KW-0963">Cytoplasm</keyword>
<keyword evidence="7 12" id="KW-0489">Methyltransferase</keyword>
<dbReference type="AlphaFoldDB" id="A0A1T4LQH4"/>
<dbReference type="InterPro" id="IPR046886">
    <property type="entry name" value="RsmE_MTase_dom"/>
</dbReference>
<dbReference type="PANTHER" id="PTHR30027:SF3">
    <property type="entry name" value="16S RRNA (URACIL(1498)-N(3))-METHYLTRANSFERASE"/>
    <property type="match status" value="1"/>
</dbReference>
<evidence type="ECO:0000256" key="10">
    <source>
        <dbReference type="ARBA" id="ARBA00025699"/>
    </source>
</evidence>
<dbReference type="GO" id="GO:0070042">
    <property type="term" value="F:rRNA (uridine-N3-)-methyltransferase activity"/>
    <property type="evidence" value="ECO:0007669"/>
    <property type="project" value="TreeGrafter"/>
</dbReference>
<reference evidence="15 16" key="1">
    <citation type="submission" date="2017-02" db="EMBL/GenBank/DDBJ databases">
        <authorList>
            <person name="Peterson S.W."/>
        </authorList>
    </citation>
    <scope>NUCLEOTIDE SEQUENCE [LARGE SCALE GENOMIC DNA]</scope>
    <source>
        <strain evidence="15 16">ATCC 17233</strain>
    </source>
</reference>
<evidence type="ECO:0000256" key="8">
    <source>
        <dbReference type="ARBA" id="ARBA00022679"/>
    </source>
</evidence>
<dbReference type="EMBL" id="FUXA01000006">
    <property type="protein sequence ID" value="SJZ56980.1"/>
    <property type="molecule type" value="Genomic_DNA"/>
</dbReference>
<evidence type="ECO:0000256" key="3">
    <source>
        <dbReference type="ARBA" id="ARBA00012328"/>
    </source>
</evidence>
<accession>A0A1T4LQH4</accession>
<keyword evidence="9 12" id="KW-0949">S-adenosyl-L-methionine</keyword>
<dbReference type="Pfam" id="PF04452">
    <property type="entry name" value="Methyltrans_RNA"/>
    <property type="match status" value="1"/>
</dbReference>
<name>A0A1T4LQH4_9FIRM</name>
<evidence type="ECO:0000256" key="5">
    <source>
        <dbReference type="ARBA" id="ARBA00022490"/>
    </source>
</evidence>